<keyword evidence="2" id="KW-1185">Reference proteome</keyword>
<name>A0A8S0X0M9_CYCAE</name>
<protein>
    <recommendedName>
        <fullName evidence="3">F-box domain-containing protein</fullName>
    </recommendedName>
</protein>
<dbReference type="Gene3D" id="3.80.10.10">
    <property type="entry name" value="Ribonuclease Inhibitor"/>
    <property type="match status" value="1"/>
</dbReference>
<dbReference type="EMBL" id="CACVBS010000090">
    <property type="protein sequence ID" value="CAA7270396.1"/>
    <property type="molecule type" value="Genomic_DNA"/>
</dbReference>
<dbReference type="AlphaFoldDB" id="A0A8S0X0M9"/>
<reference evidence="1 2" key="1">
    <citation type="submission" date="2020-01" db="EMBL/GenBank/DDBJ databases">
        <authorList>
            <person name="Gupta K D."/>
        </authorList>
    </citation>
    <scope>NUCLEOTIDE SEQUENCE [LARGE SCALE GENOMIC DNA]</scope>
</reference>
<dbReference type="Proteomes" id="UP000467700">
    <property type="component" value="Unassembled WGS sequence"/>
</dbReference>
<dbReference type="InterPro" id="IPR032675">
    <property type="entry name" value="LRR_dom_sf"/>
</dbReference>
<gene>
    <name evidence="1" type="ORF">AAE3_LOCUS12672</name>
</gene>
<organism evidence="1 2">
    <name type="scientific">Cyclocybe aegerita</name>
    <name type="common">Black poplar mushroom</name>
    <name type="synonym">Agrocybe aegerita</name>
    <dbReference type="NCBI Taxonomy" id="1973307"/>
    <lineage>
        <taxon>Eukaryota</taxon>
        <taxon>Fungi</taxon>
        <taxon>Dikarya</taxon>
        <taxon>Basidiomycota</taxon>
        <taxon>Agaricomycotina</taxon>
        <taxon>Agaricomycetes</taxon>
        <taxon>Agaricomycetidae</taxon>
        <taxon>Agaricales</taxon>
        <taxon>Agaricineae</taxon>
        <taxon>Bolbitiaceae</taxon>
        <taxon>Cyclocybe</taxon>
    </lineage>
</organism>
<evidence type="ECO:0000313" key="2">
    <source>
        <dbReference type="Proteomes" id="UP000467700"/>
    </source>
</evidence>
<accession>A0A8S0X0M9</accession>
<evidence type="ECO:0008006" key="3">
    <source>
        <dbReference type="Google" id="ProtNLM"/>
    </source>
</evidence>
<dbReference type="OrthoDB" id="3071265at2759"/>
<dbReference type="SUPFAM" id="SSF52047">
    <property type="entry name" value="RNI-like"/>
    <property type="match status" value="1"/>
</dbReference>
<comment type="caution">
    <text evidence="1">The sequence shown here is derived from an EMBL/GenBank/DDBJ whole genome shotgun (WGS) entry which is preliminary data.</text>
</comment>
<evidence type="ECO:0000313" key="1">
    <source>
        <dbReference type="EMBL" id="CAA7270396.1"/>
    </source>
</evidence>
<sequence length="564" mass="63720">MRVRFIFLLDINYASGSAGKERVVDNVQKVEYSKESPQCAIHFGTLKNPAIFPQRPRSDDLAFGGSGKCIGMDRAGQAAAMYKDWKRYAKTRAKRACIAGRHNPTSSRQTLKAVPQVAEAMRRVPFDILCDIALYALPNHPRPFQNAAPLSFCQVSSDWRMAALSTPKLWSTLFLEVRDIEELKIYEKRVIEWFRRAKSRPLSFYIYFESSDDIIDAKDSVPLMLESWSCLMPQVRQLGIGADWTVDILHHFCNLSWELPTLEYLDFFNSAVYGYNEPGLYSDATIPFVAALRHRTPKLLSVAVNDVFITVAGGEKLLPWSQLTQVMQVGEFLVGDGLPEAPVPRLVHTQLTDLKLRLRLASSFSILDILNLVEMPHLRSLALGHRSDPAASDPPPPPPSSISCLKHVQSLSIDHGWSANPEYVADILHATMKLRNLQLEHFSALEDVILKAMCEPILPHLKTLRISATNITYYSPDAFDPQLFADMLRSRCGQDTLHDVRVFIHHWPEGEGSKLARLRAALEILALPAGVSVKIVRGRDETWESVVQTRSPIFKEWHPLTRRF</sequence>
<proteinExistence type="predicted"/>